<dbReference type="PANTHER" id="PTHR30386:SF26">
    <property type="entry name" value="TRANSPORT PROTEIN COMB"/>
    <property type="match status" value="1"/>
</dbReference>
<dbReference type="GO" id="GO:0016020">
    <property type="term" value="C:membrane"/>
    <property type="evidence" value="ECO:0007669"/>
    <property type="project" value="UniProtKB-SubCell"/>
</dbReference>
<dbReference type="Gene3D" id="2.40.50.100">
    <property type="match status" value="1"/>
</dbReference>
<gene>
    <name evidence="6" type="ORF">MEBOL_006778</name>
</gene>
<keyword evidence="4 5" id="KW-0472">Membrane</keyword>
<dbReference type="InterPro" id="IPR050739">
    <property type="entry name" value="MFP"/>
</dbReference>
<evidence type="ECO:0000313" key="6">
    <source>
        <dbReference type="EMBL" id="ATB33287.1"/>
    </source>
</evidence>
<dbReference type="OrthoDB" id="5522338at2"/>
<dbReference type="AlphaFoldDB" id="A0A250IQ41"/>
<dbReference type="PANTHER" id="PTHR30386">
    <property type="entry name" value="MEMBRANE FUSION SUBUNIT OF EMRAB-TOLC MULTIDRUG EFFLUX PUMP"/>
    <property type="match status" value="1"/>
</dbReference>
<accession>A0A250IQ41</accession>
<dbReference type="EMBL" id="CP022163">
    <property type="protein sequence ID" value="ATB33287.1"/>
    <property type="molecule type" value="Genomic_DNA"/>
</dbReference>
<reference evidence="6 7" key="1">
    <citation type="submission" date="2017-06" db="EMBL/GenBank/DDBJ databases">
        <authorList>
            <person name="Kim H.J."/>
            <person name="Triplett B.A."/>
        </authorList>
    </citation>
    <scope>NUCLEOTIDE SEQUENCE [LARGE SCALE GENOMIC DNA]</scope>
    <source>
        <strain evidence="6 7">DSM 14713</strain>
    </source>
</reference>
<evidence type="ECO:0000256" key="3">
    <source>
        <dbReference type="ARBA" id="ARBA00022989"/>
    </source>
</evidence>
<evidence type="ECO:0000256" key="5">
    <source>
        <dbReference type="SAM" id="Phobius"/>
    </source>
</evidence>
<protein>
    <submittedName>
        <fullName evidence="6">RND transporter</fullName>
    </submittedName>
</protein>
<proteinExistence type="predicted"/>
<name>A0A250IQ41_9BACT</name>
<comment type="subcellular location">
    <subcellularLocation>
        <location evidence="1">Membrane</location>
        <topology evidence="1">Single-pass membrane protein</topology>
    </subcellularLocation>
</comment>
<keyword evidence="2 5" id="KW-0812">Transmembrane</keyword>
<evidence type="ECO:0000256" key="1">
    <source>
        <dbReference type="ARBA" id="ARBA00004167"/>
    </source>
</evidence>
<sequence>MTPQDLFRREALDHYHQSEEKGSLLKLTPFWVRVTYWNLVALALTAAVVLAVVHVHEYASGPLLIQVAGVEDIPSTAGGRISRVLVKRGQRVRAGEPLVELYARSETAERERVAQEYRAQLAVRLTDPLNTAARQSLGGLRAQLELNDALVSERTLVAPFDGVVREVRVHDNQYLGAGEVVATLAKEDTEVKALLLVPGQYRPRLKPGQPLRLELQGFAYLYQDVTVTAVSDELLGPTEVKRYLGAALGDVLKVDGPMVRVEARLPDDGLRAHGNTFRYYTGMVGIGRVQVRSRNGWMLLIPALDALWGDT</sequence>
<feature type="transmembrane region" description="Helical" evidence="5">
    <location>
        <begin position="34"/>
        <end position="55"/>
    </location>
</feature>
<evidence type="ECO:0000256" key="2">
    <source>
        <dbReference type="ARBA" id="ARBA00022692"/>
    </source>
</evidence>
<evidence type="ECO:0000256" key="4">
    <source>
        <dbReference type="ARBA" id="ARBA00023136"/>
    </source>
</evidence>
<organism evidence="6 7">
    <name type="scientific">Melittangium boletus DSM 14713</name>
    <dbReference type="NCBI Taxonomy" id="1294270"/>
    <lineage>
        <taxon>Bacteria</taxon>
        <taxon>Pseudomonadati</taxon>
        <taxon>Myxococcota</taxon>
        <taxon>Myxococcia</taxon>
        <taxon>Myxococcales</taxon>
        <taxon>Cystobacterineae</taxon>
        <taxon>Archangiaceae</taxon>
        <taxon>Melittangium</taxon>
    </lineage>
</organism>
<keyword evidence="7" id="KW-1185">Reference proteome</keyword>
<dbReference type="KEGG" id="mbd:MEBOL_006778"/>
<evidence type="ECO:0000313" key="7">
    <source>
        <dbReference type="Proteomes" id="UP000217289"/>
    </source>
</evidence>
<dbReference type="Proteomes" id="UP000217289">
    <property type="component" value="Chromosome"/>
</dbReference>
<dbReference type="RefSeq" id="WP_095981355.1">
    <property type="nucleotide sequence ID" value="NZ_CP022163.1"/>
</dbReference>
<keyword evidence="3 5" id="KW-1133">Transmembrane helix</keyword>
<dbReference type="SUPFAM" id="SSF111369">
    <property type="entry name" value="HlyD-like secretion proteins"/>
    <property type="match status" value="1"/>
</dbReference>